<dbReference type="Pfam" id="PF20137">
    <property type="entry name" value="BubE"/>
    <property type="match status" value="1"/>
</dbReference>
<dbReference type="Proteomes" id="UP000463700">
    <property type="component" value="Unassembled WGS sequence"/>
</dbReference>
<organism evidence="2 3">
    <name type="scientific">Paraburkholderia madseniana</name>
    <dbReference type="NCBI Taxonomy" id="2599607"/>
    <lineage>
        <taxon>Bacteria</taxon>
        <taxon>Pseudomonadati</taxon>
        <taxon>Pseudomonadota</taxon>
        <taxon>Betaproteobacteria</taxon>
        <taxon>Burkholderiales</taxon>
        <taxon>Burkholderiaceae</taxon>
        <taxon>Paraburkholderia</taxon>
    </lineage>
</organism>
<dbReference type="RefSeq" id="WP_154564484.1">
    <property type="nucleotide sequence ID" value="NZ_VOSW01000058.1"/>
</dbReference>
<dbReference type="EMBL" id="VOSW01000058">
    <property type="protein sequence ID" value="KAE8756739.1"/>
    <property type="molecule type" value="Genomic_DNA"/>
</dbReference>
<comment type="caution">
    <text evidence="2">The sequence shown here is derived from an EMBL/GenBank/DDBJ whole genome shotgun (WGS) entry which is preliminary data.</text>
</comment>
<evidence type="ECO:0000313" key="2">
    <source>
        <dbReference type="EMBL" id="KAE8756739.1"/>
    </source>
</evidence>
<dbReference type="AlphaFoldDB" id="A0A6N6W9W5"/>
<feature type="compositionally biased region" description="Polar residues" evidence="1">
    <location>
        <begin position="116"/>
        <end position="126"/>
    </location>
</feature>
<gene>
    <name evidence="2" type="ORF">FSO04_27595</name>
</gene>
<proteinExistence type="predicted"/>
<evidence type="ECO:0000256" key="1">
    <source>
        <dbReference type="SAM" id="MobiDB-lite"/>
    </source>
</evidence>
<sequence>MRIDRITPELVELAPRVLQPGRLYISEKYRAVVHLCCCGCGEKVVTPLSPAEWQIQLAQGRATLHPSIGNWSMACQSHYLIRDNRVIWSGQLSKRQIKAVFERDQRDLQAMHRGTQEQPTVEQSTPSPSPSGGERADAGWRARLKAFWQWLTR</sequence>
<dbReference type="OrthoDB" id="3788717at2"/>
<accession>A0A6N6W9W5</accession>
<reference evidence="2 3" key="1">
    <citation type="journal article" date="2020" name="Int. J. Syst. Evol. Microbiol.">
        <title>Paraburkholderia madseniana sp. nov., a phenolic acid-degrading bacterium isolated from acidic forest soil.</title>
        <authorList>
            <person name="Wilhelm R.C."/>
            <person name="Murphy S.J.L."/>
            <person name="Feriancek N.M."/>
            <person name="Karasz D.C."/>
            <person name="DeRito C.M."/>
            <person name="Newman J.D."/>
            <person name="Buckley D.H."/>
        </authorList>
    </citation>
    <scope>NUCLEOTIDE SEQUENCE [LARGE SCALE GENOMIC DNA]</scope>
    <source>
        <strain evidence="2 3">RP11</strain>
    </source>
</reference>
<protein>
    <submittedName>
        <fullName evidence="2">Uncharacterized protein</fullName>
    </submittedName>
</protein>
<name>A0A6N6W9W5_9BURK</name>
<feature type="region of interest" description="Disordered" evidence="1">
    <location>
        <begin position="111"/>
        <end position="137"/>
    </location>
</feature>
<dbReference type="InterPro" id="IPR045384">
    <property type="entry name" value="DUF6527"/>
</dbReference>
<evidence type="ECO:0000313" key="3">
    <source>
        <dbReference type="Proteomes" id="UP000463700"/>
    </source>
</evidence>